<protein>
    <submittedName>
        <fullName evidence="1">Tail protein</fullName>
    </submittedName>
</protein>
<organism evidence="1">
    <name type="scientific">Siphoviridae sp. cteEJ17</name>
    <dbReference type="NCBI Taxonomy" id="2827904"/>
    <lineage>
        <taxon>Viruses</taxon>
        <taxon>Duplodnaviria</taxon>
        <taxon>Heunggongvirae</taxon>
        <taxon>Uroviricota</taxon>
        <taxon>Caudoviricetes</taxon>
    </lineage>
</organism>
<dbReference type="EMBL" id="BK032723">
    <property type="protein sequence ID" value="DAF56879.1"/>
    <property type="molecule type" value="Genomic_DNA"/>
</dbReference>
<name>A0A8S5T1P2_9CAUD</name>
<proteinExistence type="predicted"/>
<accession>A0A8S5T1P2</accession>
<reference evidence="1" key="1">
    <citation type="journal article" date="2021" name="Proc. Natl. Acad. Sci. U.S.A.">
        <title>A Catalog of Tens of Thousands of Viruses from Human Metagenomes Reveals Hidden Associations with Chronic Diseases.</title>
        <authorList>
            <person name="Tisza M.J."/>
            <person name="Buck C.B."/>
        </authorList>
    </citation>
    <scope>NUCLEOTIDE SEQUENCE</scope>
    <source>
        <strain evidence="1">CteEJ17</strain>
    </source>
</reference>
<evidence type="ECO:0000313" key="1">
    <source>
        <dbReference type="EMBL" id="DAF56879.1"/>
    </source>
</evidence>
<sequence length="212" mass="23458">MSDISLNGTSLKRYGVISSVDYGSVNAETSYVDVPGSQTGSLDMSEADGRIKFRNRTIKIVVGALAEKRYWKKLETDFMARFAGKRCTVRSDDYPGKYAVGRLESIMPTYDHRIRYLTVSINAEPWWYNDTETVVQQSVSGTQQITLRNAKKPVVPKIKGSAGMKVTLGKETVTLQGTGVETFLEICLEEGKNTLTVTGTGTIKFAYTEAQL</sequence>